<dbReference type="SUPFAM" id="SSF56784">
    <property type="entry name" value="HAD-like"/>
    <property type="match status" value="1"/>
</dbReference>
<dbReference type="OrthoDB" id="10522710at2759"/>
<keyword evidence="4" id="KW-0539">Nucleus</keyword>
<dbReference type="Gramene" id="OE9D003824T1">
    <property type="protein sequence ID" value="OE9D003824C1"/>
    <property type="gene ID" value="OE9D003824"/>
</dbReference>
<evidence type="ECO:0000313" key="7">
    <source>
        <dbReference type="EMBL" id="CAA3007143.1"/>
    </source>
</evidence>
<evidence type="ECO:0000256" key="2">
    <source>
        <dbReference type="ARBA" id="ARBA00013081"/>
    </source>
</evidence>
<protein>
    <recommendedName>
        <fullName evidence="2">protein-serine/threonine phosphatase</fullName>
        <ecNumber evidence="2">3.1.3.16</ecNumber>
    </recommendedName>
</protein>
<evidence type="ECO:0000256" key="4">
    <source>
        <dbReference type="ARBA" id="ARBA00023242"/>
    </source>
</evidence>
<dbReference type="Gene3D" id="3.40.50.1000">
    <property type="entry name" value="HAD superfamily/HAD-like"/>
    <property type="match status" value="1"/>
</dbReference>
<feature type="non-terminal residue" evidence="7">
    <location>
        <position position="99"/>
    </location>
</feature>
<gene>
    <name evidence="7" type="ORF">OLEA9_D003824</name>
</gene>
<dbReference type="PANTHER" id="PTHR23081">
    <property type="entry name" value="RNA POLYMERASE II CTD PHOSPHATASE"/>
    <property type="match status" value="1"/>
</dbReference>
<dbReference type="Proteomes" id="UP000594638">
    <property type="component" value="Unassembled WGS sequence"/>
</dbReference>
<dbReference type="AlphaFoldDB" id="A0A8S0TT53"/>
<comment type="subcellular location">
    <subcellularLocation>
        <location evidence="1">Nucleus</location>
    </subcellularLocation>
</comment>
<dbReference type="GO" id="GO:0005634">
    <property type="term" value="C:nucleus"/>
    <property type="evidence" value="ECO:0007669"/>
    <property type="project" value="UniProtKB-SubCell"/>
</dbReference>
<reference evidence="7 8" key="1">
    <citation type="submission" date="2019-12" db="EMBL/GenBank/DDBJ databases">
        <authorList>
            <person name="Alioto T."/>
            <person name="Alioto T."/>
            <person name="Gomez Garrido J."/>
        </authorList>
    </citation>
    <scope>NUCLEOTIDE SEQUENCE [LARGE SCALE GENOMIC DNA]</scope>
</reference>
<comment type="catalytic activity">
    <reaction evidence="5">
        <text>O-phospho-L-seryl-[protein] + H2O = L-seryl-[protein] + phosphate</text>
        <dbReference type="Rhea" id="RHEA:20629"/>
        <dbReference type="Rhea" id="RHEA-COMP:9863"/>
        <dbReference type="Rhea" id="RHEA-COMP:11604"/>
        <dbReference type="ChEBI" id="CHEBI:15377"/>
        <dbReference type="ChEBI" id="CHEBI:29999"/>
        <dbReference type="ChEBI" id="CHEBI:43474"/>
        <dbReference type="ChEBI" id="CHEBI:83421"/>
        <dbReference type="EC" id="3.1.3.16"/>
    </reaction>
</comment>
<evidence type="ECO:0000256" key="1">
    <source>
        <dbReference type="ARBA" id="ARBA00004123"/>
    </source>
</evidence>
<dbReference type="InterPro" id="IPR039189">
    <property type="entry name" value="Fcp1"/>
</dbReference>
<proteinExistence type="predicted"/>
<accession>A0A8S0TT53</accession>
<keyword evidence="8" id="KW-1185">Reference proteome</keyword>
<sequence>MQNLRLANDEVARLRDKDFKNLLRHKKLYLVLDLDHTLLNSTRLADVTIEERYLEGQRDTLPGMFPLTLYMVLLWKKFSCLKSLHLFPFCFGYVQFFLL</sequence>
<dbReference type="EMBL" id="CACTIH010007269">
    <property type="protein sequence ID" value="CAA3007143.1"/>
    <property type="molecule type" value="Genomic_DNA"/>
</dbReference>
<dbReference type="PANTHER" id="PTHR23081:SF36">
    <property type="entry name" value="RNA POLYMERASE II SUBUNIT A C-TERMINAL DOMAIN PHOSPHATASE"/>
    <property type="match status" value="1"/>
</dbReference>
<evidence type="ECO:0000256" key="3">
    <source>
        <dbReference type="ARBA" id="ARBA00022801"/>
    </source>
</evidence>
<dbReference type="InterPro" id="IPR036412">
    <property type="entry name" value="HAD-like_sf"/>
</dbReference>
<evidence type="ECO:0000313" key="8">
    <source>
        <dbReference type="Proteomes" id="UP000594638"/>
    </source>
</evidence>
<dbReference type="InterPro" id="IPR023214">
    <property type="entry name" value="HAD_sf"/>
</dbReference>
<comment type="caution">
    <text evidence="7">The sequence shown here is derived from an EMBL/GenBank/DDBJ whole genome shotgun (WGS) entry which is preliminary data.</text>
</comment>
<evidence type="ECO:0000256" key="5">
    <source>
        <dbReference type="ARBA" id="ARBA00047761"/>
    </source>
</evidence>
<keyword evidence="3" id="KW-0378">Hydrolase</keyword>
<dbReference type="GO" id="GO:0008420">
    <property type="term" value="F:RNA polymerase II CTD heptapeptide repeat phosphatase activity"/>
    <property type="evidence" value="ECO:0007669"/>
    <property type="project" value="InterPro"/>
</dbReference>
<organism evidence="7 8">
    <name type="scientific">Olea europaea subsp. europaea</name>
    <dbReference type="NCBI Taxonomy" id="158383"/>
    <lineage>
        <taxon>Eukaryota</taxon>
        <taxon>Viridiplantae</taxon>
        <taxon>Streptophyta</taxon>
        <taxon>Embryophyta</taxon>
        <taxon>Tracheophyta</taxon>
        <taxon>Spermatophyta</taxon>
        <taxon>Magnoliopsida</taxon>
        <taxon>eudicotyledons</taxon>
        <taxon>Gunneridae</taxon>
        <taxon>Pentapetalae</taxon>
        <taxon>asterids</taxon>
        <taxon>lamiids</taxon>
        <taxon>Lamiales</taxon>
        <taxon>Oleaceae</taxon>
        <taxon>Oleeae</taxon>
        <taxon>Olea</taxon>
    </lineage>
</organism>
<comment type="catalytic activity">
    <reaction evidence="6">
        <text>O-phospho-L-threonyl-[protein] + H2O = L-threonyl-[protein] + phosphate</text>
        <dbReference type="Rhea" id="RHEA:47004"/>
        <dbReference type="Rhea" id="RHEA-COMP:11060"/>
        <dbReference type="Rhea" id="RHEA-COMP:11605"/>
        <dbReference type="ChEBI" id="CHEBI:15377"/>
        <dbReference type="ChEBI" id="CHEBI:30013"/>
        <dbReference type="ChEBI" id="CHEBI:43474"/>
        <dbReference type="ChEBI" id="CHEBI:61977"/>
        <dbReference type="EC" id="3.1.3.16"/>
    </reaction>
</comment>
<evidence type="ECO:0000256" key="6">
    <source>
        <dbReference type="ARBA" id="ARBA00048336"/>
    </source>
</evidence>
<dbReference type="EC" id="3.1.3.16" evidence="2"/>
<name>A0A8S0TT53_OLEEU</name>